<dbReference type="KEGG" id="fcy:FRACYDRAFT_229041"/>
<reference evidence="6 7" key="1">
    <citation type="submission" date="2016-09" db="EMBL/GenBank/DDBJ databases">
        <title>Extensive genetic diversity and differential bi-allelic expression allows diatom success in the polar Southern Ocean.</title>
        <authorList>
            <consortium name="DOE Joint Genome Institute"/>
            <person name="Mock T."/>
            <person name="Otillar R.P."/>
            <person name="Strauss J."/>
            <person name="Dupont C."/>
            <person name="Frickenhaus S."/>
            <person name="Maumus F."/>
            <person name="Mcmullan M."/>
            <person name="Sanges R."/>
            <person name="Schmutz J."/>
            <person name="Toseland A."/>
            <person name="Valas R."/>
            <person name="Veluchamy A."/>
            <person name="Ward B.J."/>
            <person name="Allen A."/>
            <person name="Barry K."/>
            <person name="Falciatore A."/>
            <person name="Ferrante M."/>
            <person name="Fortunato A.E."/>
            <person name="Gloeckner G."/>
            <person name="Gruber A."/>
            <person name="Hipkin R."/>
            <person name="Janech M."/>
            <person name="Kroth P."/>
            <person name="Leese F."/>
            <person name="Lindquist E."/>
            <person name="Lyon B.R."/>
            <person name="Martin J."/>
            <person name="Mayer C."/>
            <person name="Parker M."/>
            <person name="Quesneville H."/>
            <person name="Raymond J."/>
            <person name="Uhlig C."/>
            <person name="Valentin K.U."/>
            <person name="Worden A.Z."/>
            <person name="Armbrust E.V."/>
            <person name="Bowler C."/>
            <person name="Green B."/>
            <person name="Moulton V."/>
            <person name="Van Oosterhout C."/>
            <person name="Grigoriev I."/>
        </authorList>
    </citation>
    <scope>NUCLEOTIDE SEQUENCE [LARGE SCALE GENOMIC DNA]</scope>
    <source>
        <strain evidence="6 7">CCMP1102</strain>
    </source>
</reference>
<accession>A0A1E7ESX2</accession>
<organism evidence="6 7">
    <name type="scientific">Fragilariopsis cylindrus CCMP1102</name>
    <dbReference type="NCBI Taxonomy" id="635003"/>
    <lineage>
        <taxon>Eukaryota</taxon>
        <taxon>Sar</taxon>
        <taxon>Stramenopiles</taxon>
        <taxon>Ochrophyta</taxon>
        <taxon>Bacillariophyta</taxon>
        <taxon>Bacillariophyceae</taxon>
        <taxon>Bacillariophycidae</taxon>
        <taxon>Bacillariales</taxon>
        <taxon>Bacillariaceae</taxon>
        <taxon>Fragilariopsis</taxon>
    </lineage>
</organism>
<keyword evidence="4 5" id="KW-0472">Membrane</keyword>
<comment type="caution">
    <text evidence="5">Lacks conserved residue(s) required for the propagation of feature annotation.</text>
</comment>
<evidence type="ECO:0000313" key="7">
    <source>
        <dbReference type="Proteomes" id="UP000095751"/>
    </source>
</evidence>
<sequence length="199" mass="21371">MASNTGPSGSASTLGSLVGVVNSAKEKWDSSGANDAVSKFSASIPDSTKNYISETTGQLFSRERLRTVSVCFGIGEERAFYVEKNPSLLIARIKHNIQFFYLNYLLLSALFFVLTLFVTPSAIIGIALLGAAWAYIIRATQNGSLKIGRALFSSGFLTITYTTFRDASMHQDGNDQVAMVGEVEPAGGEQVAFLGDPHV</sequence>
<dbReference type="Proteomes" id="UP000095751">
    <property type="component" value="Unassembled WGS sequence"/>
</dbReference>
<comment type="subcellular location">
    <subcellularLocation>
        <location evidence="1 5">Membrane</location>
        <topology evidence="1 5">Multi-pass membrane protein</topology>
    </subcellularLocation>
</comment>
<dbReference type="InterPro" id="IPR004895">
    <property type="entry name" value="Prenylated_rab_accept_PRA1"/>
</dbReference>
<gene>
    <name evidence="6" type="ORF">FRACYDRAFT_229041</name>
</gene>
<evidence type="ECO:0000256" key="1">
    <source>
        <dbReference type="ARBA" id="ARBA00004141"/>
    </source>
</evidence>
<evidence type="ECO:0000313" key="6">
    <source>
        <dbReference type="EMBL" id="OEU08945.1"/>
    </source>
</evidence>
<dbReference type="OrthoDB" id="63113at2759"/>
<dbReference type="InParanoid" id="A0A1E7ESX2"/>
<name>A0A1E7ESX2_9STRA</name>
<keyword evidence="7" id="KW-1185">Reference proteome</keyword>
<dbReference type="EMBL" id="KV784378">
    <property type="protein sequence ID" value="OEU08945.1"/>
    <property type="molecule type" value="Genomic_DNA"/>
</dbReference>
<protein>
    <recommendedName>
        <fullName evidence="5">PRA1 family protein</fullName>
    </recommendedName>
</protein>
<feature type="transmembrane region" description="Helical" evidence="5">
    <location>
        <begin position="102"/>
        <end position="135"/>
    </location>
</feature>
<comment type="similarity">
    <text evidence="5">Belongs to the PRA1 family.</text>
</comment>
<proteinExistence type="inferred from homology"/>
<keyword evidence="3 5" id="KW-1133">Transmembrane helix</keyword>
<dbReference type="Pfam" id="PF03208">
    <property type="entry name" value="PRA1"/>
    <property type="match status" value="1"/>
</dbReference>
<evidence type="ECO:0000256" key="3">
    <source>
        <dbReference type="ARBA" id="ARBA00022989"/>
    </source>
</evidence>
<keyword evidence="2 5" id="KW-0812">Transmembrane</keyword>
<evidence type="ECO:0000256" key="2">
    <source>
        <dbReference type="ARBA" id="ARBA00022692"/>
    </source>
</evidence>
<evidence type="ECO:0000256" key="4">
    <source>
        <dbReference type="ARBA" id="ARBA00023136"/>
    </source>
</evidence>
<dbReference type="AlphaFoldDB" id="A0A1E7ESX2"/>
<evidence type="ECO:0000256" key="5">
    <source>
        <dbReference type="RuleBase" id="RU363107"/>
    </source>
</evidence>
<dbReference type="GO" id="GO:0016020">
    <property type="term" value="C:membrane"/>
    <property type="evidence" value="ECO:0007669"/>
    <property type="project" value="UniProtKB-SubCell"/>
</dbReference>